<evidence type="ECO:0000259" key="7">
    <source>
        <dbReference type="SMART" id="SM00014"/>
    </source>
</evidence>
<feature type="domain" description="Phosphatidic acid phosphatase type 2/haloperoxidase" evidence="7">
    <location>
        <begin position="73"/>
        <end position="183"/>
    </location>
</feature>
<dbReference type="Gene3D" id="1.20.144.10">
    <property type="entry name" value="Phosphatidic acid phosphatase type 2/haloperoxidase"/>
    <property type="match status" value="1"/>
</dbReference>
<keyword evidence="4" id="KW-0378">Hydrolase</keyword>
<evidence type="ECO:0000256" key="1">
    <source>
        <dbReference type="ARBA" id="ARBA00004651"/>
    </source>
</evidence>
<reference evidence="8 9" key="1">
    <citation type="submission" date="2020-05" db="EMBL/GenBank/DDBJ databases">
        <title>Whole genome shotgun sequence of Streptomyces microflavus NBRC 13062.</title>
        <authorList>
            <person name="Komaki H."/>
            <person name="Tamura T."/>
        </authorList>
    </citation>
    <scope>NUCLEOTIDE SEQUENCE [LARGE SCALE GENOMIC DNA]</scope>
    <source>
        <strain evidence="8 9">NBRC 13062</strain>
    </source>
</reference>
<name>A0A7J0D3L6_STRMI</name>
<evidence type="ECO:0000256" key="2">
    <source>
        <dbReference type="ARBA" id="ARBA00022475"/>
    </source>
</evidence>
<dbReference type="GO" id="GO:0016787">
    <property type="term" value="F:hydrolase activity"/>
    <property type="evidence" value="ECO:0007669"/>
    <property type="project" value="UniProtKB-KW"/>
</dbReference>
<dbReference type="Pfam" id="PF01569">
    <property type="entry name" value="PAP2"/>
    <property type="match status" value="1"/>
</dbReference>
<evidence type="ECO:0000256" key="4">
    <source>
        <dbReference type="ARBA" id="ARBA00022801"/>
    </source>
</evidence>
<accession>A0A7J0D3L6</accession>
<keyword evidence="6" id="KW-0472">Membrane</keyword>
<keyword evidence="2" id="KW-1003">Cell membrane</keyword>
<evidence type="ECO:0000256" key="5">
    <source>
        <dbReference type="ARBA" id="ARBA00022989"/>
    </source>
</evidence>
<organism evidence="8 9">
    <name type="scientific">Streptomyces microflavus</name>
    <name type="common">Streptomyces lipmanii</name>
    <dbReference type="NCBI Taxonomy" id="1919"/>
    <lineage>
        <taxon>Bacteria</taxon>
        <taxon>Bacillati</taxon>
        <taxon>Actinomycetota</taxon>
        <taxon>Actinomycetes</taxon>
        <taxon>Kitasatosporales</taxon>
        <taxon>Streptomycetaceae</taxon>
        <taxon>Streptomyces</taxon>
    </lineage>
</organism>
<dbReference type="SMART" id="SM00014">
    <property type="entry name" value="acidPPc"/>
    <property type="match status" value="1"/>
</dbReference>
<dbReference type="AlphaFoldDB" id="A0A7J0D3L6"/>
<comment type="subcellular location">
    <subcellularLocation>
        <location evidence="1">Cell membrane</location>
        <topology evidence="1">Multi-pass membrane protein</topology>
    </subcellularLocation>
</comment>
<proteinExistence type="predicted"/>
<dbReference type="PANTHER" id="PTHR14969:SF62">
    <property type="entry name" value="DECAPRENYLPHOSPHORYL-5-PHOSPHORIBOSE PHOSPHATASE RV3807C-RELATED"/>
    <property type="match status" value="1"/>
</dbReference>
<evidence type="ECO:0000256" key="3">
    <source>
        <dbReference type="ARBA" id="ARBA00022692"/>
    </source>
</evidence>
<dbReference type="InterPro" id="IPR036938">
    <property type="entry name" value="PAP2/HPO_sf"/>
</dbReference>
<dbReference type="GO" id="GO:0005886">
    <property type="term" value="C:plasma membrane"/>
    <property type="evidence" value="ECO:0007669"/>
    <property type="project" value="UniProtKB-SubCell"/>
</dbReference>
<evidence type="ECO:0000313" key="8">
    <source>
        <dbReference type="EMBL" id="GFN09346.1"/>
    </source>
</evidence>
<comment type="caution">
    <text evidence="8">The sequence shown here is derived from an EMBL/GenBank/DDBJ whole genome shotgun (WGS) entry which is preliminary data.</text>
</comment>
<dbReference type="EMBL" id="BLWD01000002">
    <property type="protein sequence ID" value="GFN09346.1"/>
    <property type="molecule type" value="Genomic_DNA"/>
</dbReference>
<dbReference type="InterPro" id="IPR000326">
    <property type="entry name" value="PAP2/HPO"/>
</dbReference>
<protein>
    <recommendedName>
        <fullName evidence="7">Phosphatidic acid phosphatase type 2/haloperoxidase domain-containing protein</fullName>
    </recommendedName>
</protein>
<dbReference type="PANTHER" id="PTHR14969">
    <property type="entry name" value="SPHINGOSINE-1-PHOSPHATE PHOSPHOHYDROLASE"/>
    <property type="match status" value="1"/>
</dbReference>
<dbReference type="Proteomes" id="UP000498740">
    <property type="component" value="Unassembled WGS sequence"/>
</dbReference>
<evidence type="ECO:0000256" key="6">
    <source>
        <dbReference type="ARBA" id="ARBA00023136"/>
    </source>
</evidence>
<sequence>MREALRTGNGHGMEILTVLRDGDRRLTRWMAAWDSGWARRGLPPVEAAAERTKLWWAAAVVMAAGGGRRGRKAAVAGITSMAVAELLSNGVVKQLVERSRPPKGWIPHDDVEDRPDSSSFPSGHTAAAVAFTAAIAPSRPWAGAACAVPAALVAVERVHSGAHYPSDVAAGSAIGLATAALVRAAPRFLIRMKTPG</sequence>
<keyword evidence="5" id="KW-1133">Transmembrane helix</keyword>
<keyword evidence="3" id="KW-0812">Transmembrane</keyword>
<gene>
    <name evidence="8" type="ORF">Smic_79020</name>
</gene>
<evidence type="ECO:0000313" key="9">
    <source>
        <dbReference type="Proteomes" id="UP000498740"/>
    </source>
</evidence>
<dbReference type="SUPFAM" id="SSF48317">
    <property type="entry name" value="Acid phosphatase/Vanadium-dependent haloperoxidase"/>
    <property type="match status" value="1"/>
</dbReference>